<dbReference type="PANTHER" id="PTHR43654">
    <property type="entry name" value="GLUTAMATE 5-KINASE"/>
    <property type="match status" value="1"/>
</dbReference>
<evidence type="ECO:0000259" key="11">
    <source>
        <dbReference type="SMART" id="SM00359"/>
    </source>
</evidence>
<dbReference type="EMBL" id="JAUEDM010000007">
    <property type="protein sequence ID" value="KAK3313439.1"/>
    <property type="molecule type" value="Genomic_DNA"/>
</dbReference>
<dbReference type="InterPro" id="IPR001048">
    <property type="entry name" value="Asp/Glu/Uridylate_kinase"/>
</dbReference>
<comment type="subcellular location">
    <subcellularLocation>
        <location evidence="1">Cytoplasm</location>
    </subcellularLocation>
</comment>
<evidence type="ECO:0000256" key="10">
    <source>
        <dbReference type="SAM" id="MobiDB-lite"/>
    </source>
</evidence>
<protein>
    <submittedName>
        <fullName evidence="12">Aspartate/glutamate/uridylate kinase</fullName>
    </submittedName>
</protein>
<feature type="region of interest" description="Disordered" evidence="10">
    <location>
        <begin position="260"/>
        <end position="290"/>
    </location>
</feature>
<dbReference type="PROSITE" id="PS50890">
    <property type="entry name" value="PUA"/>
    <property type="match status" value="1"/>
</dbReference>
<proteinExistence type="inferred from homology"/>
<reference evidence="12" key="2">
    <citation type="submission" date="2023-06" db="EMBL/GenBank/DDBJ databases">
        <authorList>
            <consortium name="Lawrence Berkeley National Laboratory"/>
            <person name="Haridas S."/>
            <person name="Hensen N."/>
            <person name="Bonometti L."/>
            <person name="Westerberg I."/>
            <person name="Brannstrom I.O."/>
            <person name="Guillou S."/>
            <person name="Cros-Aarteil S."/>
            <person name="Calhoun S."/>
            <person name="Kuo A."/>
            <person name="Mondo S."/>
            <person name="Pangilinan J."/>
            <person name="Riley R."/>
            <person name="Labutti K."/>
            <person name="Andreopoulos B."/>
            <person name="Lipzen A."/>
            <person name="Chen C."/>
            <person name="Yanf M."/>
            <person name="Daum C."/>
            <person name="Ng V."/>
            <person name="Clum A."/>
            <person name="Steindorff A."/>
            <person name="Ohm R."/>
            <person name="Martin F."/>
            <person name="Silar P."/>
            <person name="Natvig D."/>
            <person name="Lalanne C."/>
            <person name="Gautier V."/>
            <person name="Ament-Velasquez S.L."/>
            <person name="Kruys A."/>
            <person name="Hutchinson M.I."/>
            <person name="Powell A.J."/>
            <person name="Barry K."/>
            <person name="Miller A.N."/>
            <person name="Grigoriev I.V."/>
            <person name="Debuchy R."/>
            <person name="Gladieux P."/>
            <person name="Thoren M.H."/>
            <person name="Johannesson H."/>
        </authorList>
    </citation>
    <scope>NUCLEOTIDE SEQUENCE</scope>
    <source>
        <strain evidence="12">CBS 118394</strain>
    </source>
</reference>
<dbReference type="InterPro" id="IPR041739">
    <property type="entry name" value="G5K_ProB"/>
</dbReference>
<evidence type="ECO:0000256" key="3">
    <source>
        <dbReference type="ARBA" id="ARBA00022605"/>
    </source>
</evidence>
<dbReference type="FunFam" id="3.40.1160.10:FF:000020">
    <property type="entry name" value="Glutamate 5-kinase"/>
    <property type="match status" value="1"/>
</dbReference>
<dbReference type="CDD" id="cd04242">
    <property type="entry name" value="AAK_G5K_ProB"/>
    <property type="match status" value="1"/>
</dbReference>
<dbReference type="InterPro" id="IPR015947">
    <property type="entry name" value="PUA-like_sf"/>
</dbReference>
<dbReference type="Proteomes" id="UP001283341">
    <property type="component" value="Unassembled WGS sequence"/>
</dbReference>
<dbReference type="GO" id="GO:0005524">
    <property type="term" value="F:ATP binding"/>
    <property type="evidence" value="ECO:0007669"/>
    <property type="project" value="UniProtKB-KW"/>
</dbReference>
<comment type="similarity">
    <text evidence="9">Belongs to the glutamate 5-kinase family.</text>
</comment>
<keyword evidence="13" id="KW-1185">Reference proteome</keyword>
<dbReference type="PROSITE" id="PS00902">
    <property type="entry name" value="GLUTAMATE_5_KINASE"/>
    <property type="match status" value="1"/>
</dbReference>
<dbReference type="PRINTS" id="PR00474">
    <property type="entry name" value="GLU5KINASE"/>
</dbReference>
<keyword evidence="4" id="KW-0641">Proline biosynthesis</keyword>
<dbReference type="InterPro" id="IPR036393">
    <property type="entry name" value="AceGlu_kinase-like_sf"/>
</dbReference>
<dbReference type="CDD" id="cd21157">
    <property type="entry name" value="PUA_G5K"/>
    <property type="match status" value="1"/>
</dbReference>
<evidence type="ECO:0000256" key="1">
    <source>
        <dbReference type="ARBA" id="ARBA00004496"/>
    </source>
</evidence>
<dbReference type="FunFam" id="2.30.130.10:FF:000008">
    <property type="entry name" value="Glutamate 5-kinase"/>
    <property type="match status" value="1"/>
</dbReference>
<evidence type="ECO:0000256" key="9">
    <source>
        <dbReference type="ARBA" id="ARBA00061601"/>
    </source>
</evidence>
<dbReference type="InterPro" id="IPR019797">
    <property type="entry name" value="Glutamate_5-kinase_CS"/>
</dbReference>
<dbReference type="InterPro" id="IPR011529">
    <property type="entry name" value="Glu_5kinase"/>
</dbReference>
<evidence type="ECO:0000313" key="12">
    <source>
        <dbReference type="EMBL" id="KAK3313439.1"/>
    </source>
</evidence>
<name>A0AAE0HVR2_9PEZI</name>
<evidence type="ECO:0000256" key="8">
    <source>
        <dbReference type="ARBA" id="ARBA00022840"/>
    </source>
</evidence>
<dbReference type="HAMAP" id="MF_00456">
    <property type="entry name" value="ProB"/>
    <property type="match status" value="1"/>
</dbReference>
<keyword evidence="7 12" id="KW-0418">Kinase</keyword>
<dbReference type="Pfam" id="PF01472">
    <property type="entry name" value="PUA"/>
    <property type="match status" value="1"/>
</dbReference>
<evidence type="ECO:0000256" key="2">
    <source>
        <dbReference type="ARBA" id="ARBA00022490"/>
    </source>
</evidence>
<dbReference type="GO" id="GO:1901607">
    <property type="term" value="P:alpha-amino acid biosynthetic process"/>
    <property type="evidence" value="ECO:0007669"/>
    <property type="project" value="UniProtKB-ARBA"/>
</dbReference>
<dbReference type="SMART" id="SM00359">
    <property type="entry name" value="PUA"/>
    <property type="match status" value="1"/>
</dbReference>
<evidence type="ECO:0000313" key="13">
    <source>
        <dbReference type="Proteomes" id="UP001283341"/>
    </source>
</evidence>
<evidence type="ECO:0000256" key="4">
    <source>
        <dbReference type="ARBA" id="ARBA00022650"/>
    </source>
</evidence>
<dbReference type="InterPro" id="IPR002478">
    <property type="entry name" value="PUA"/>
</dbReference>
<dbReference type="PIRSF" id="PIRSF000729">
    <property type="entry name" value="GK"/>
    <property type="match status" value="1"/>
</dbReference>
<dbReference type="InterPro" id="IPR005715">
    <property type="entry name" value="Glu_5kinase/COase_Synthase"/>
</dbReference>
<keyword evidence="3" id="KW-0028">Amino-acid biosynthesis</keyword>
<feature type="compositionally biased region" description="Gly residues" evidence="10">
    <location>
        <begin position="457"/>
        <end position="478"/>
    </location>
</feature>
<dbReference type="SUPFAM" id="SSF88697">
    <property type="entry name" value="PUA domain-like"/>
    <property type="match status" value="1"/>
</dbReference>
<keyword evidence="6" id="KW-0547">Nucleotide-binding</keyword>
<sequence>MRGHHQRSLGVVIKLGTSSIVDEKSHEPLLSILTLIVETAVRLRKDGHKVIIVSSGAIGVGLRRMDVEKRPKHMSKLQALAAIGQCRLMSLWDSLFNHLRQPIAQILLTRSDIADRSRYLNAQNTLNELLDMGVIPIVNENDTLAVAEIKFGDNDTLSAITAAMVHADLLFLMTDVDCLYDKNPRTHPDAQPIEVVEEIGSIVADVSSAGSSLGTGGMSTKIVAARLATSAGVTTVITRSSNPGNILSIVKHIQASRSPASLATQANNSDEPSSLSRTSSSVNLLSTPSEQPKIPLHTRFLPSPQPVRDRYFWILHGLRPHGTLYIDQGAYKALLGRAGLLPVGVVDVEGSFAQQEAVRLCVVDKKRSVGSDGKLWEGEPVEVGRALSNYASAEIARIKGRQSADVEKILGYADSEYVAQRESISLFRRESRPVSPVNRVEHPEVEVVGDGGDGEGEGSANGSGTGSGVYEGDGGAAI</sequence>
<accession>A0AAE0HVR2</accession>
<evidence type="ECO:0000256" key="6">
    <source>
        <dbReference type="ARBA" id="ARBA00022741"/>
    </source>
</evidence>
<dbReference type="Pfam" id="PF00696">
    <property type="entry name" value="AA_kinase"/>
    <property type="match status" value="1"/>
</dbReference>
<keyword evidence="2" id="KW-0963">Cytoplasm</keyword>
<dbReference type="SUPFAM" id="SSF53633">
    <property type="entry name" value="Carbamate kinase-like"/>
    <property type="match status" value="1"/>
</dbReference>
<keyword evidence="5" id="KW-0808">Transferase</keyword>
<evidence type="ECO:0000256" key="5">
    <source>
        <dbReference type="ARBA" id="ARBA00022679"/>
    </source>
</evidence>
<dbReference type="GO" id="GO:0004349">
    <property type="term" value="F:glutamate 5-kinase activity"/>
    <property type="evidence" value="ECO:0007669"/>
    <property type="project" value="InterPro"/>
</dbReference>
<dbReference type="GO" id="GO:0003723">
    <property type="term" value="F:RNA binding"/>
    <property type="evidence" value="ECO:0007669"/>
    <property type="project" value="InterPro"/>
</dbReference>
<dbReference type="AlphaFoldDB" id="A0AAE0HVR2"/>
<dbReference type="PANTHER" id="PTHR43654:SF3">
    <property type="entry name" value="GLUTAMATE 5-KINASE"/>
    <property type="match status" value="1"/>
</dbReference>
<dbReference type="NCBIfam" id="TIGR01027">
    <property type="entry name" value="proB"/>
    <property type="match status" value="1"/>
</dbReference>
<organism evidence="12 13">
    <name type="scientific">Apodospora peruviana</name>
    <dbReference type="NCBI Taxonomy" id="516989"/>
    <lineage>
        <taxon>Eukaryota</taxon>
        <taxon>Fungi</taxon>
        <taxon>Dikarya</taxon>
        <taxon>Ascomycota</taxon>
        <taxon>Pezizomycotina</taxon>
        <taxon>Sordariomycetes</taxon>
        <taxon>Sordariomycetidae</taxon>
        <taxon>Sordariales</taxon>
        <taxon>Lasiosphaeriaceae</taxon>
        <taxon>Apodospora</taxon>
    </lineage>
</organism>
<dbReference type="GO" id="GO:0005829">
    <property type="term" value="C:cytosol"/>
    <property type="evidence" value="ECO:0007669"/>
    <property type="project" value="TreeGrafter"/>
</dbReference>
<reference evidence="12" key="1">
    <citation type="journal article" date="2023" name="Mol. Phylogenet. Evol.">
        <title>Genome-scale phylogeny and comparative genomics of the fungal order Sordariales.</title>
        <authorList>
            <person name="Hensen N."/>
            <person name="Bonometti L."/>
            <person name="Westerberg I."/>
            <person name="Brannstrom I.O."/>
            <person name="Guillou S."/>
            <person name="Cros-Aarteil S."/>
            <person name="Calhoun S."/>
            <person name="Haridas S."/>
            <person name="Kuo A."/>
            <person name="Mondo S."/>
            <person name="Pangilinan J."/>
            <person name="Riley R."/>
            <person name="LaButti K."/>
            <person name="Andreopoulos B."/>
            <person name="Lipzen A."/>
            <person name="Chen C."/>
            <person name="Yan M."/>
            <person name="Daum C."/>
            <person name="Ng V."/>
            <person name="Clum A."/>
            <person name="Steindorff A."/>
            <person name="Ohm R.A."/>
            <person name="Martin F."/>
            <person name="Silar P."/>
            <person name="Natvig D.O."/>
            <person name="Lalanne C."/>
            <person name="Gautier V."/>
            <person name="Ament-Velasquez S.L."/>
            <person name="Kruys A."/>
            <person name="Hutchinson M.I."/>
            <person name="Powell A.J."/>
            <person name="Barry K."/>
            <person name="Miller A.N."/>
            <person name="Grigoriev I.V."/>
            <person name="Debuchy R."/>
            <person name="Gladieux P."/>
            <person name="Hiltunen Thoren M."/>
            <person name="Johannesson H."/>
        </authorList>
    </citation>
    <scope>NUCLEOTIDE SEQUENCE</scope>
    <source>
        <strain evidence="12">CBS 118394</strain>
    </source>
</reference>
<gene>
    <name evidence="12" type="ORF">B0H66DRAFT_351634</name>
</gene>
<dbReference type="Gene3D" id="3.40.1160.10">
    <property type="entry name" value="Acetylglutamate kinase-like"/>
    <property type="match status" value="2"/>
</dbReference>
<dbReference type="Gene3D" id="2.30.130.10">
    <property type="entry name" value="PUA domain"/>
    <property type="match status" value="1"/>
</dbReference>
<keyword evidence="8" id="KW-0067">ATP-binding</keyword>
<dbReference type="InterPro" id="IPR001057">
    <property type="entry name" value="Glu/AcGlu_kinase"/>
</dbReference>
<feature type="region of interest" description="Disordered" evidence="10">
    <location>
        <begin position="432"/>
        <end position="478"/>
    </location>
</feature>
<feature type="domain" description="PUA" evidence="11">
    <location>
        <begin position="322"/>
        <end position="419"/>
    </location>
</feature>
<feature type="compositionally biased region" description="Low complexity" evidence="10">
    <location>
        <begin position="269"/>
        <end position="286"/>
    </location>
</feature>
<evidence type="ECO:0000256" key="7">
    <source>
        <dbReference type="ARBA" id="ARBA00022777"/>
    </source>
</evidence>
<dbReference type="InterPro" id="IPR036974">
    <property type="entry name" value="PUA_sf"/>
</dbReference>
<comment type="caution">
    <text evidence="12">The sequence shown here is derived from an EMBL/GenBank/DDBJ whole genome shotgun (WGS) entry which is preliminary data.</text>
</comment>